<keyword evidence="3" id="KW-1185">Reference proteome</keyword>
<name>A0A0C3EW20_PILCF</name>
<feature type="chain" id="PRO_5002177166" description="AA1-like domain-containing protein" evidence="1">
    <location>
        <begin position="22"/>
        <end position="163"/>
    </location>
</feature>
<dbReference type="InParanoid" id="A0A0C3EW20"/>
<evidence type="ECO:0000313" key="2">
    <source>
        <dbReference type="EMBL" id="KIM76710.1"/>
    </source>
</evidence>
<reference evidence="3" key="2">
    <citation type="submission" date="2015-01" db="EMBL/GenBank/DDBJ databases">
        <title>Evolutionary Origins and Diversification of the Mycorrhizal Mutualists.</title>
        <authorList>
            <consortium name="DOE Joint Genome Institute"/>
            <consortium name="Mycorrhizal Genomics Consortium"/>
            <person name="Kohler A."/>
            <person name="Kuo A."/>
            <person name="Nagy L.G."/>
            <person name="Floudas D."/>
            <person name="Copeland A."/>
            <person name="Barry K.W."/>
            <person name="Cichocki N."/>
            <person name="Veneault-Fourrey C."/>
            <person name="LaButti K."/>
            <person name="Lindquist E.A."/>
            <person name="Lipzen A."/>
            <person name="Lundell T."/>
            <person name="Morin E."/>
            <person name="Murat C."/>
            <person name="Riley R."/>
            <person name="Ohm R."/>
            <person name="Sun H."/>
            <person name="Tunlid A."/>
            <person name="Henrissat B."/>
            <person name="Grigoriev I.V."/>
            <person name="Hibbett D.S."/>
            <person name="Martin F."/>
        </authorList>
    </citation>
    <scope>NUCLEOTIDE SEQUENCE [LARGE SCALE GENOMIC DNA]</scope>
    <source>
        <strain evidence="3">F 1598</strain>
    </source>
</reference>
<evidence type="ECO:0000256" key="1">
    <source>
        <dbReference type="SAM" id="SignalP"/>
    </source>
</evidence>
<gene>
    <name evidence="2" type="ORF">PILCRDRAFT_826107</name>
</gene>
<reference evidence="2 3" key="1">
    <citation type="submission" date="2014-04" db="EMBL/GenBank/DDBJ databases">
        <authorList>
            <consortium name="DOE Joint Genome Institute"/>
            <person name="Kuo A."/>
            <person name="Tarkka M."/>
            <person name="Buscot F."/>
            <person name="Kohler A."/>
            <person name="Nagy L.G."/>
            <person name="Floudas D."/>
            <person name="Copeland A."/>
            <person name="Barry K.W."/>
            <person name="Cichocki N."/>
            <person name="Veneault-Fourrey C."/>
            <person name="LaButti K."/>
            <person name="Lindquist E.A."/>
            <person name="Lipzen A."/>
            <person name="Lundell T."/>
            <person name="Morin E."/>
            <person name="Murat C."/>
            <person name="Sun H."/>
            <person name="Tunlid A."/>
            <person name="Henrissat B."/>
            <person name="Grigoriev I.V."/>
            <person name="Hibbett D.S."/>
            <person name="Martin F."/>
            <person name="Nordberg H.P."/>
            <person name="Cantor M.N."/>
            <person name="Hua S.X."/>
        </authorList>
    </citation>
    <scope>NUCLEOTIDE SEQUENCE [LARGE SCALE GENOMIC DNA]</scope>
    <source>
        <strain evidence="2 3">F 1598</strain>
    </source>
</reference>
<feature type="signal peptide" evidence="1">
    <location>
        <begin position="1"/>
        <end position="21"/>
    </location>
</feature>
<dbReference type="AlphaFoldDB" id="A0A0C3EW20"/>
<dbReference type="EMBL" id="KN833032">
    <property type="protein sequence ID" value="KIM76710.1"/>
    <property type="molecule type" value="Genomic_DNA"/>
</dbReference>
<accession>A0A0C3EW20</accession>
<protein>
    <recommendedName>
        <fullName evidence="4">AA1-like domain-containing protein</fullName>
    </recommendedName>
</protein>
<dbReference type="Proteomes" id="UP000054166">
    <property type="component" value="Unassembled WGS sequence"/>
</dbReference>
<proteinExistence type="predicted"/>
<keyword evidence="1" id="KW-0732">Signal</keyword>
<evidence type="ECO:0000313" key="3">
    <source>
        <dbReference type="Proteomes" id="UP000054166"/>
    </source>
</evidence>
<sequence length="163" mass="17640">MLAFVYLATLVATFSVPATLAVPTSTNTGLYPRETSGTYKVYLNADSFEGTDGEGDGATNEETLCFQIRLTEFSDAGETILSGPTDGQNNCNENLSGKYTYGSQWWLVNSAHPQFLVSYTKSAFYFTCDGTSDTATCVIHFDDIAEGTNAYCTLSILNHNSTP</sequence>
<evidence type="ECO:0008006" key="4">
    <source>
        <dbReference type="Google" id="ProtNLM"/>
    </source>
</evidence>
<dbReference type="HOGENOM" id="CLU_1627717_0_0_1"/>
<organism evidence="2 3">
    <name type="scientific">Piloderma croceum (strain F 1598)</name>
    <dbReference type="NCBI Taxonomy" id="765440"/>
    <lineage>
        <taxon>Eukaryota</taxon>
        <taxon>Fungi</taxon>
        <taxon>Dikarya</taxon>
        <taxon>Basidiomycota</taxon>
        <taxon>Agaricomycotina</taxon>
        <taxon>Agaricomycetes</taxon>
        <taxon>Agaricomycetidae</taxon>
        <taxon>Atheliales</taxon>
        <taxon>Atheliaceae</taxon>
        <taxon>Piloderma</taxon>
    </lineage>
</organism>